<feature type="region of interest" description="Disordered" evidence="7">
    <location>
        <begin position="366"/>
        <end position="483"/>
    </location>
</feature>
<dbReference type="GO" id="GO:0098505">
    <property type="term" value="F:G-rich strand telomeric DNA binding"/>
    <property type="evidence" value="ECO:0007669"/>
    <property type="project" value="TreeGrafter"/>
</dbReference>
<keyword evidence="4" id="KW-0238">DNA-binding</keyword>
<comment type="subcellular location">
    <subcellularLocation>
        <location evidence="1">Chromosome</location>
        <location evidence="1">Telomere</location>
    </subcellularLocation>
</comment>
<dbReference type="Gene3D" id="1.10.10.60">
    <property type="entry name" value="Homeodomain-like"/>
    <property type="match status" value="1"/>
</dbReference>
<feature type="compositionally biased region" description="Polar residues" evidence="7">
    <location>
        <begin position="421"/>
        <end position="439"/>
    </location>
</feature>
<dbReference type="FunFam" id="1.25.40.210:FF:000002">
    <property type="entry name" value="Telomeric repeat-binding factor 2"/>
    <property type="match status" value="1"/>
</dbReference>
<dbReference type="GO" id="GO:0061820">
    <property type="term" value="P:telomeric D-loop disassembly"/>
    <property type="evidence" value="ECO:0007669"/>
    <property type="project" value="TreeGrafter"/>
</dbReference>
<evidence type="ECO:0000256" key="2">
    <source>
        <dbReference type="ARBA" id="ARBA00022454"/>
    </source>
</evidence>
<dbReference type="GO" id="GO:0032210">
    <property type="term" value="P:regulation of telomere maintenance via telomerase"/>
    <property type="evidence" value="ECO:0007669"/>
    <property type="project" value="TreeGrafter"/>
</dbReference>
<evidence type="ECO:0000256" key="5">
    <source>
        <dbReference type="ARBA" id="ARBA00023242"/>
    </source>
</evidence>
<evidence type="ECO:0000259" key="9">
    <source>
        <dbReference type="PROSITE" id="PS50090"/>
    </source>
</evidence>
<dbReference type="GO" id="GO:0003691">
    <property type="term" value="F:double-stranded telomeric DNA binding"/>
    <property type="evidence" value="ECO:0007669"/>
    <property type="project" value="TreeGrafter"/>
</dbReference>
<evidence type="ECO:0000313" key="12">
    <source>
        <dbReference type="EMBL" id="KAH1181413.1"/>
    </source>
</evidence>
<dbReference type="SUPFAM" id="SSF46689">
    <property type="entry name" value="Homeodomain-like"/>
    <property type="match status" value="1"/>
</dbReference>
<feature type="region of interest" description="Disordered" evidence="7">
    <location>
        <begin position="1"/>
        <end position="20"/>
    </location>
</feature>
<dbReference type="GO" id="GO:0005654">
    <property type="term" value="C:nucleoplasm"/>
    <property type="evidence" value="ECO:0007669"/>
    <property type="project" value="UniProtKB-ARBA"/>
</dbReference>
<dbReference type="Proteomes" id="UP000827986">
    <property type="component" value="Unassembled WGS sequence"/>
</dbReference>
<keyword evidence="6" id="KW-0131">Cell cycle</keyword>
<keyword evidence="8" id="KW-0472">Membrane</keyword>
<feature type="domain" description="Myb-like" evidence="9">
    <location>
        <begin position="502"/>
        <end position="576"/>
    </location>
</feature>
<dbReference type="AlphaFoldDB" id="A0A9D3XK67"/>
<keyword evidence="2" id="KW-0158">Chromosome</keyword>
<dbReference type="CDD" id="cd11660">
    <property type="entry name" value="SANT_TRF"/>
    <property type="match status" value="1"/>
</dbReference>
<name>A0A9D3XK67_9SAUR</name>
<feature type="domain" description="GOLD" evidence="10">
    <location>
        <begin position="616"/>
        <end position="701"/>
    </location>
</feature>
<dbReference type="EMBL" id="JAHDVG010000468">
    <property type="protein sequence ID" value="KAH1181413.1"/>
    <property type="molecule type" value="Genomic_DNA"/>
</dbReference>
<feature type="region of interest" description="Disordered" evidence="7">
    <location>
        <begin position="249"/>
        <end position="337"/>
    </location>
</feature>
<dbReference type="InterPro" id="IPR030657">
    <property type="entry name" value="TERF2"/>
</dbReference>
<dbReference type="GO" id="GO:0042803">
    <property type="term" value="F:protein homodimerization activity"/>
    <property type="evidence" value="ECO:0007669"/>
    <property type="project" value="InterPro"/>
</dbReference>
<dbReference type="InterPro" id="IPR031902">
    <property type="entry name" value="TERF2_RBM"/>
</dbReference>
<dbReference type="CDD" id="cd11654">
    <property type="entry name" value="TRF2_RBM"/>
    <property type="match status" value="1"/>
</dbReference>
<feature type="region of interest" description="Disordered" evidence="7">
    <location>
        <begin position="488"/>
        <end position="507"/>
    </location>
</feature>
<evidence type="ECO:0008006" key="14">
    <source>
        <dbReference type="Google" id="ProtNLM"/>
    </source>
</evidence>
<reference evidence="12" key="1">
    <citation type="submission" date="2021-09" db="EMBL/GenBank/DDBJ databases">
        <title>The genome of Mauremys mutica provides insights into the evolution of semi-aquatic lifestyle.</title>
        <authorList>
            <person name="Gong S."/>
            <person name="Gao Y."/>
        </authorList>
    </citation>
    <scope>NUCLEOTIDE SEQUENCE</scope>
    <source>
        <strain evidence="12">MM-2020</strain>
        <tissue evidence="12">Muscle</tissue>
    </source>
</reference>
<keyword evidence="3" id="KW-0779">Telomere</keyword>
<evidence type="ECO:0000256" key="8">
    <source>
        <dbReference type="SAM" id="Phobius"/>
    </source>
</evidence>
<dbReference type="GO" id="GO:0070187">
    <property type="term" value="C:shelterin complex"/>
    <property type="evidence" value="ECO:0007669"/>
    <property type="project" value="TreeGrafter"/>
</dbReference>
<proteinExistence type="predicted"/>
<dbReference type="Pfam" id="PF16772">
    <property type="entry name" value="TERF2_RBM"/>
    <property type="match status" value="1"/>
</dbReference>
<dbReference type="SMART" id="SM01190">
    <property type="entry name" value="EMP24_GP25L"/>
    <property type="match status" value="1"/>
</dbReference>
<dbReference type="GO" id="GO:0031627">
    <property type="term" value="P:telomeric loop formation"/>
    <property type="evidence" value="ECO:0007669"/>
    <property type="project" value="TreeGrafter"/>
</dbReference>
<feature type="transmembrane region" description="Helical" evidence="8">
    <location>
        <begin position="767"/>
        <end position="787"/>
    </location>
</feature>
<feature type="domain" description="HTH myb-type" evidence="11">
    <location>
        <begin position="506"/>
        <end position="544"/>
    </location>
</feature>
<dbReference type="InterPro" id="IPR009038">
    <property type="entry name" value="GOLD_dom"/>
</dbReference>
<dbReference type="PANTHER" id="PTHR46833:SF1">
    <property type="entry name" value="TELOMERIC REPEAT-BINDING FACTOR 2"/>
    <property type="match status" value="1"/>
</dbReference>
<dbReference type="Pfam" id="PF01105">
    <property type="entry name" value="EMP24_GP25L"/>
    <property type="match status" value="1"/>
</dbReference>
<dbReference type="GO" id="GO:1905839">
    <property type="term" value="P:negative regulation of telomeric D-loop disassembly"/>
    <property type="evidence" value="ECO:0007669"/>
    <property type="project" value="TreeGrafter"/>
</dbReference>
<dbReference type="InterPro" id="IPR017930">
    <property type="entry name" value="Myb_dom"/>
</dbReference>
<keyword evidence="8" id="KW-1133">Transmembrane helix</keyword>
<dbReference type="Pfam" id="PF08558">
    <property type="entry name" value="TRF"/>
    <property type="match status" value="1"/>
</dbReference>
<dbReference type="GO" id="GO:0032208">
    <property type="term" value="P:negative regulation of telomere maintenance via recombination"/>
    <property type="evidence" value="ECO:0007669"/>
    <property type="project" value="TreeGrafter"/>
</dbReference>
<comment type="caution">
    <text evidence="12">The sequence shown here is derived from an EMBL/GenBank/DDBJ whole genome shotgun (WGS) entry which is preliminary data.</text>
</comment>
<gene>
    <name evidence="12" type="ORF">KIL84_005139</name>
</gene>
<evidence type="ECO:0000259" key="11">
    <source>
        <dbReference type="PROSITE" id="PS51294"/>
    </source>
</evidence>
<organism evidence="12 13">
    <name type="scientific">Mauremys mutica</name>
    <name type="common">yellowpond turtle</name>
    <dbReference type="NCBI Taxonomy" id="74926"/>
    <lineage>
        <taxon>Eukaryota</taxon>
        <taxon>Metazoa</taxon>
        <taxon>Chordata</taxon>
        <taxon>Craniata</taxon>
        <taxon>Vertebrata</taxon>
        <taxon>Euteleostomi</taxon>
        <taxon>Archelosauria</taxon>
        <taxon>Testudinata</taxon>
        <taxon>Testudines</taxon>
        <taxon>Cryptodira</taxon>
        <taxon>Durocryptodira</taxon>
        <taxon>Testudinoidea</taxon>
        <taxon>Geoemydidae</taxon>
        <taxon>Geoemydinae</taxon>
        <taxon>Mauremys</taxon>
    </lineage>
</organism>
<evidence type="ECO:0000256" key="3">
    <source>
        <dbReference type="ARBA" id="ARBA00022895"/>
    </source>
</evidence>
<evidence type="ECO:0000259" key="10">
    <source>
        <dbReference type="PROSITE" id="PS50866"/>
    </source>
</evidence>
<evidence type="ECO:0000256" key="7">
    <source>
        <dbReference type="SAM" id="MobiDB-lite"/>
    </source>
</evidence>
<evidence type="ECO:0000256" key="4">
    <source>
        <dbReference type="ARBA" id="ARBA00023125"/>
    </source>
</evidence>
<dbReference type="GO" id="GO:0031848">
    <property type="term" value="P:protection from non-homologous end joining at telomere"/>
    <property type="evidence" value="ECO:0007669"/>
    <property type="project" value="InterPro"/>
</dbReference>
<evidence type="ECO:0000256" key="6">
    <source>
        <dbReference type="ARBA" id="ARBA00023306"/>
    </source>
</evidence>
<dbReference type="InterPro" id="IPR036507">
    <property type="entry name" value="Telomere_rpt-bd_fac_dimer_sf"/>
</dbReference>
<evidence type="ECO:0000313" key="13">
    <source>
        <dbReference type="Proteomes" id="UP000827986"/>
    </source>
</evidence>
<keyword evidence="5" id="KW-0539">Nucleus</keyword>
<accession>A0A9D3XK67</accession>
<sequence length="804" mass="90691">MAGARGRVSRSRRGPMAAGKGALGLRAPEEAVNRWVLQFYFHQAVGAYRARRNRDFREFRDVMQALLLRPLVKEPAISRLLRIMQFLSRIEEGENLDCTFDTESELTPLESAIGVLELIEREFPVSEVAMESVRKMVKQAAVIICIKKREFDKASKILKKNMAKDPSTQKLRTELLSIIREKNLSHTMIRNFSYKTFQQSAFQFLETYLEDSEPFLLTMAKKTLNSEYIDETKKLALVPEPVEAAAPKPVEVAKQPSEAAPDSVEVAKQPPAAAPDSVEVAKRPPAAAPDSVEVAKQPPVVAPDSVEVAKQPPAVAPDSVEMSSKDSERQPSGTVTTYGISALREAFKTLSNPQDSDAAFTKLDETDFSFPKQLSPSVSHRLKRQREEENPPLETSETSDIPKSPPKSKRLLTISRLIMEQDSQSTELSETPDSSQEPVVSSAFGTLVQKPHVQCVSSRSPKPLKARWNTSNGQEEKDTWSEEDELFLDKKSHGRNSHSSSSLGSKKQRWTVQESEWIREGVKKFGEGNWKIICKKFPFENRTASEDIATDSIREEKSQPKMKQDISCSTRWDGSISLIGPARSPKTEPSSGSSEQPLFRGADRYDFAIVVPAGGTECFWQFAHQSGYFYFSYEVQRTSGIGHDRHVLATANDPNGLQMGKSQDVRGQMNFPTKETGFYQLCLSNQLNHFGVVQVYLNFGVFYEGFDLQNSPDVERKKINDTLEAIEESTRSLQAHVFHMWRFYNFARMRKAADYFILQSNYNYVNWWSLAQSLIIVLSGVLQLYFLKRLFNVQPTTATNKPRC</sequence>
<dbReference type="GO" id="GO:0003720">
    <property type="term" value="F:telomerase activity"/>
    <property type="evidence" value="ECO:0007669"/>
    <property type="project" value="TreeGrafter"/>
</dbReference>
<dbReference type="GO" id="GO:0070198">
    <property type="term" value="P:protein localization to chromosome, telomeric region"/>
    <property type="evidence" value="ECO:0007669"/>
    <property type="project" value="TreeGrafter"/>
</dbReference>
<keyword evidence="8" id="KW-0812">Transmembrane</keyword>
<evidence type="ECO:0000256" key="1">
    <source>
        <dbReference type="ARBA" id="ARBA00004574"/>
    </source>
</evidence>
<dbReference type="PROSITE" id="PS51294">
    <property type="entry name" value="HTH_MYB"/>
    <property type="match status" value="1"/>
</dbReference>
<dbReference type="SUPFAM" id="SSF63600">
    <property type="entry name" value="Telomeric repeat binding factor (TRF) dimerisation domain"/>
    <property type="match status" value="1"/>
</dbReference>
<protein>
    <recommendedName>
        <fullName evidence="14">Telomeric repeat-binding factor 2</fullName>
    </recommendedName>
</protein>
<dbReference type="InterPro" id="IPR013867">
    <property type="entry name" value="Telomere_rpt-bd_fac_dimer_dom"/>
</dbReference>
<dbReference type="InterPro" id="IPR009057">
    <property type="entry name" value="Homeodomain-like_sf"/>
</dbReference>
<dbReference type="Gene3D" id="1.25.40.210">
    <property type="entry name" value="Telomere repeat-binding factor, dimerisation domain"/>
    <property type="match status" value="1"/>
</dbReference>
<dbReference type="Pfam" id="PF00249">
    <property type="entry name" value="Myb_DNA-binding"/>
    <property type="match status" value="1"/>
</dbReference>
<dbReference type="PROSITE" id="PS50866">
    <property type="entry name" value="GOLD"/>
    <property type="match status" value="1"/>
</dbReference>
<dbReference type="PROSITE" id="PS50090">
    <property type="entry name" value="MYB_LIKE"/>
    <property type="match status" value="1"/>
</dbReference>
<dbReference type="InterPro" id="IPR001005">
    <property type="entry name" value="SANT/Myb"/>
</dbReference>
<dbReference type="PANTHER" id="PTHR46833">
    <property type="entry name" value="TELOMERIC REPEAT-BINDING FACTOR 2 TERF2"/>
    <property type="match status" value="1"/>
</dbReference>
<keyword evidence="13" id="KW-1185">Reference proteome</keyword>